<accession>A0A2S8GT01</accession>
<dbReference type="OrthoDB" id="267642at2"/>
<dbReference type="RefSeq" id="WP_105333808.1">
    <property type="nucleotide sequence ID" value="NZ_PUHZ01000004.1"/>
</dbReference>
<dbReference type="Proteomes" id="UP000237819">
    <property type="component" value="Unassembled WGS sequence"/>
</dbReference>
<gene>
    <name evidence="2" type="ORF">C5Y93_02485</name>
</gene>
<dbReference type="InterPro" id="IPR034660">
    <property type="entry name" value="DinB/YfiT-like"/>
</dbReference>
<evidence type="ECO:0000259" key="1">
    <source>
        <dbReference type="Pfam" id="PF12867"/>
    </source>
</evidence>
<evidence type="ECO:0000313" key="2">
    <source>
        <dbReference type="EMBL" id="PQO47547.1"/>
    </source>
</evidence>
<protein>
    <recommendedName>
        <fullName evidence="1">DinB-like domain-containing protein</fullName>
    </recommendedName>
</protein>
<dbReference type="Pfam" id="PF12867">
    <property type="entry name" value="DinB_2"/>
    <property type="match status" value="1"/>
</dbReference>
<proteinExistence type="predicted"/>
<sequence>MRAVDLLRQNLELTESMTMPIFADLRDMPLAAATPGGNHALWIYGHLAFCEGLIARQFLLGEPNELADWAPMLGPGSRPEEDADSFPAWDEIAAKFRQGRDQTLAWLDAHGDDDLDAPCSAPPEGMEAVFVNRGACLSVVVSHWWNHRGQLCDIRKALGREPIFR</sequence>
<evidence type="ECO:0000313" key="3">
    <source>
        <dbReference type="Proteomes" id="UP000237819"/>
    </source>
</evidence>
<feature type="domain" description="DinB-like" evidence="1">
    <location>
        <begin position="11"/>
        <end position="151"/>
    </location>
</feature>
<dbReference type="EMBL" id="PUHZ01000004">
    <property type="protein sequence ID" value="PQO47547.1"/>
    <property type="molecule type" value="Genomic_DNA"/>
</dbReference>
<comment type="caution">
    <text evidence="2">The sequence shown here is derived from an EMBL/GenBank/DDBJ whole genome shotgun (WGS) entry which is preliminary data.</text>
</comment>
<dbReference type="AlphaFoldDB" id="A0A2S8GT01"/>
<dbReference type="InterPro" id="IPR024775">
    <property type="entry name" value="DinB-like"/>
</dbReference>
<name>A0A2S8GT01_9BACT</name>
<dbReference type="SUPFAM" id="SSF109854">
    <property type="entry name" value="DinB/YfiT-like putative metalloenzymes"/>
    <property type="match status" value="1"/>
</dbReference>
<reference evidence="2 3" key="1">
    <citation type="submission" date="2018-02" db="EMBL/GenBank/DDBJ databases">
        <title>Comparative genomes isolates from brazilian mangrove.</title>
        <authorList>
            <person name="Araujo J.E."/>
            <person name="Taketani R.G."/>
            <person name="Silva M.C.P."/>
            <person name="Loureco M.V."/>
            <person name="Andreote F.D."/>
        </authorList>
    </citation>
    <scope>NUCLEOTIDE SEQUENCE [LARGE SCALE GENOMIC DNA]</scope>
    <source>
        <strain evidence="2 3">Nap-Phe MGV</strain>
    </source>
</reference>
<dbReference type="Gene3D" id="1.20.120.450">
    <property type="entry name" value="dinb family like domain"/>
    <property type="match status" value="1"/>
</dbReference>
<organism evidence="2 3">
    <name type="scientific">Blastopirellula marina</name>
    <dbReference type="NCBI Taxonomy" id="124"/>
    <lineage>
        <taxon>Bacteria</taxon>
        <taxon>Pseudomonadati</taxon>
        <taxon>Planctomycetota</taxon>
        <taxon>Planctomycetia</taxon>
        <taxon>Pirellulales</taxon>
        <taxon>Pirellulaceae</taxon>
        <taxon>Blastopirellula</taxon>
    </lineage>
</organism>